<evidence type="ECO:0000259" key="1">
    <source>
        <dbReference type="Pfam" id="PF03713"/>
    </source>
</evidence>
<dbReference type="Pfam" id="PF03713">
    <property type="entry name" value="DUF305"/>
    <property type="match status" value="2"/>
</dbReference>
<accession>A0A2W5BUR3</accession>
<evidence type="ECO:0000313" key="3">
    <source>
        <dbReference type="Proteomes" id="UP000249557"/>
    </source>
</evidence>
<evidence type="ECO:0000313" key="2">
    <source>
        <dbReference type="EMBL" id="PZO86841.1"/>
    </source>
</evidence>
<name>A0A2W5BUR3_9BACT</name>
<dbReference type="InterPro" id="IPR012347">
    <property type="entry name" value="Ferritin-like"/>
</dbReference>
<protein>
    <recommendedName>
        <fullName evidence="1">DUF305 domain-containing protein</fullName>
    </recommendedName>
</protein>
<comment type="caution">
    <text evidence="2">The sequence shown here is derived from an EMBL/GenBank/DDBJ whole genome shotgun (WGS) entry which is preliminary data.</text>
</comment>
<dbReference type="AlphaFoldDB" id="A0A2W5BUR3"/>
<reference evidence="2 3" key="1">
    <citation type="submission" date="2017-08" db="EMBL/GenBank/DDBJ databases">
        <title>Infants hospitalized years apart are colonized by the same room-sourced microbial strains.</title>
        <authorList>
            <person name="Brooks B."/>
            <person name="Olm M.R."/>
            <person name="Firek B.A."/>
            <person name="Baker R."/>
            <person name="Thomas B.C."/>
            <person name="Morowitz M.J."/>
            <person name="Banfield J.F."/>
        </authorList>
    </citation>
    <scope>NUCLEOTIDE SEQUENCE [LARGE SCALE GENOMIC DNA]</scope>
    <source>
        <strain evidence="2">S2_018_000_R2_104</strain>
    </source>
</reference>
<dbReference type="InterPro" id="IPR005183">
    <property type="entry name" value="DUF305_CopM-like"/>
</dbReference>
<dbReference type="EMBL" id="QFNK01000088">
    <property type="protein sequence ID" value="PZO86841.1"/>
    <property type="molecule type" value="Genomic_DNA"/>
</dbReference>
<feature type="domain" description="DUF305" evidence="1">
    <location>
        <begin position="30"/>
        <end position="94"/>
    </location>
</feature>
<dbReference type="PANTHER" id="PTHR36933:SF1">
    <property type="entry name" value="SLL0788 PROTEIN"/>
    <property type="match status" value="1"/>
</dbReference>
<sequence>MQKSFTALLFTAALVFPPYVSTLAHEKNSAIQSSPQAEQQPFDVQFLDNMVKHHEDGIMMFQMAEEKAEDSDIRTMAEKMTQDQKKEIPELQALRNEVKPDAPQAINMNMPGMMPMDMSKLEKTSGSEFDKEFLSMTIEHHKGAIKMADAALKKSQNVGVKNKAQMIHDKQKGEVAQMENMLKEMK</sequence>
<dbReference type="Proteomes" id="UP000249557">
    <property type="component" value="Unassembled WGS sequence"/>
</dbReference>
<organism evidence="2 3">
    <name type="scientific">Micavibrio aeruginosavorus</name>
    <dbReference type="NCBI Taxonomy" id="349221"/>
    <lineage>
        <taxon>Bacteria</taxon>
        <taxon>Pseudomonadati</taxon>
        <taxon>Bdellovibrionota</taxon>
        <taxon>Bdellovibrionia</taxon>
        <taxon>Bdellovibrionales</taxon>
        <taxon>Pseudobdellovibrionaceae</taxon>
        <taxon>Micavibrio</taxon>
    </lineage>
</organism>
<dbReference type="Gene3D" id="1.20.1260.10">
    <property type="match status" value="1"/>
</dbReference>
<dbReference type="PANTHER" id="PTHR36933">
    <property type="entry name" value="SLL0788 PROTEIN"/>
    <property type="match status" value="1"/>
</dbReference>
<feature type="domain" description="DUF305" evidence="1">
    <location>
        <begin position="102"/>
        <end position="182"/>
    </location>
</feature>
<proteinExistence type="predicted"/>
<gene>
    <name evidence="2" type="ORF">DI626_05435</name>
</gene>